<keyword evidence="8 18" id="KW-0547">Nucleotide-binding</keyword>
<dbReference type="Pfam" id="PF16209">
    <property type="entry name" value="PhoLip_ATPase_N"/>
    <property type="match status" value="1"/>
</dbReference>
<dbReference type="InterPro" id="IPR032631">
    <property type="entry name" value="P-type_ATPase_N"/>
</dbReference>
<feature type="binding site" evidence="18">
    <location>
        <position position="757"/>
    </location>
    <ligand>
        <name>ATP</name>
        <dbReference type="ChEBI" id="CHEBI:30616"/>
    </ligand>
</feature>
<dbReference type="AlphaFoldDB" id="A0AAD9MXY9"/>
<evidence type="ECO:0000256" key="8">
    <source>
        <dbReference type="ARBA" id="ARBA00022741"/>
    </source>
</evidence>
<dbReference type="InterPro" id="IPR008250">
    <property type="entry name" value="ATPase_P-typ_transduc_dom_A_sf"/>
</dbReference>
<feature type="active site" description="4-aspartylphosphate intermediate" evidence="17">
    <location>
        <position position="469"/>
    </location>
</feature>
<dbReference type="InterPro" id="IPR023298">
    <property type="entry name" value="ATPase_P-typ_TM_dom_sf"/>
</dbReference>
<feature type="binding site" evidence="18">
    <location>
        <position position="758"/>
    </location>
    <ligand>
        <name>ATP</name>
        <dbReference type="ChEBI" id="CHEBI:30616"/>
    </ligand>
</feature>
<keyword evidence="10 19" id="KW-0460">Magnesium</keyword>
<dbReference type="PRINTS" id="PR00119">
    <property type="entry name" value="CATATPASE"/>
</dbReference>
<feature type="transmembrane region" description="Helical" evidence="20">
    <location>
        <begin position="409"/>
        <end position="429"/>
    </location>
</feature>
<comment type="subcellular location">
    <subcellularLocation>
        <location evidence="3">Golgi apparatus membrane</location>
        <topology evidence="3">Multi-pass membrane protein</topology>
    </subcellularLocation>
    <subcellularLocation>
        <location evidence="2">Golgi apparatus</location>
        <location evidence="2">trans-Golgi network membrane</location>
    </subcellularLocation>
    <subcellularLocation>
        <location evidence="20">Membrane</location>
        <topology evidence="20">Multi-pass membrane protein</topology>
    </subcellularLocation>
</comment>
<dbReference type="Gene3D" id="2.70.150.10">
    <property type="entry name" value="Calcium-transporting ATPase, cytoplasmic transduction domain A"/>
    <property type="match status" value="1"/>
</dbReference>
<dbReference type="GO" id="GO:0000139">
    <property type="term" value="C:Golgi membrane"/>
    <property type="evidence" value="ECO:0007669"/>
    <property type="project" value="UniProtKB-SubCell"/>
</dbReference>
<dbReference type="PANTHER" id="PTHR24092:SF5">
    <property type="entry name" value="PHOSPHOLIPID-TRANSPORTING ATPASE"/>
    <property type="match status" value="1"/>
</dbReference>
<dbReference type="InterPro" id="IPR032630">
    <property type="entry name" value="P_typ_ATPase_c"/>
</dbReference>
<dbReference type="GO" id="GO:0016887">
    <property type="term" value="F:ATP hydrolysis activity"/>
    <property type="evidence" value="ECO:0007669"/>
    <property type="project" value="InterPro"/>
</dbReference>
<dbReference type="GO" id="GO:0005802">
    <property type="term" value="C:trans-Golgi network"/>
    <property type="evidence" value="ECO:0007669"/>
    <property type="project" value="TreeGrafter"/>
</dbReference>
<feature type="binding site" evidence="18">
    <location>
        <position position="676"/>
    </location>
    <ligand>
        <name>ATP</name>
        <dbReference type="ChEBI" id="CHEBI:30616"/>
    </ligand>
</feature>
<feature type="binding site" evidence="19">
    <location>
        <position position="469"/>
    </location>
    <ligand>
        <name>Mg(2+)</name>
        <dbReference type="ChEBI" id="CHEBI:18420"/>
    </ligand>
</feature>
<dbReference type="Gene3D" id="3.40.50.1000">
    <property type="entry name" value="HAD superfamily/HAD-like"/>
    <property type="match status" value="1"/>
</dbReference>
<keyword evidence="5" id="KW-0813">Transport</keyword>
<dbReference type="Pfam" id="PF00122">
    <property type="entry name" value="E1-E2_ATPase"/>
    <property type="match status" value="1"/>
</dbReference>
<feature type="binding site" evidence="18">
    <location>
        <position position="844"/>
    </location>
    <ligand>
        <name>ATP</name>
        <dbReference type="ChEBI" id="CHEBI:30616"/>
    </ligand>
</feature>
<keyword evidence="25" id="KW-1185">Reference proteome</keyword>
<dbReference type="SUPFAM" id="SSF81665">
    <property type="entry name" value="Calcium ATPase, transmembrane domain M"/>
    <property type="match status" value="1"/>
</dbReference>
<feature type="binding site" evidence="18">
    <location>
        <position position="469"/>
    </location>
    <ligand>
        <name>ATP</name>
        <dbReference type="ChEBI" id="CHEBI:30616"/>
    </ligand>
</feature>
<feature type="transmembrane region" description="Helical" evidence="20">
    <location>
        <begin position="925"/>
        <end position="945"/>
    </location>
</feature>
<feature type="transmembrane region" description="Helical" evidence="20">
    <location>
        <begin position="180"/>
        <end position="202"/>
    </location>
</feature>
<feature type="binding site" evidence="18">
    <location>
        <position position="581"/>
    </location>
    <ligand>
        <name>ATP</name>
        <dbReference type="ChEBI" id="CHEBI:30616"/>
    </ligand>
</feature>
<feature type="binding site" evidence="18">
    <location>
        <position position="623"/>
    </location>
    <ligand>
        <name>ATP</name>
        <dbReference type="ChEBI" id="CHEBI:30616"/>
    </ligand>
</feature>
<evidence type="ECO:0000256" key="16">
    <source>
        <dbReference type="ARBA" id="ARBA00034036"/>
    </source>
</evidence>
<dbReference type="GO" id="GO:0006890">
    <property type="term" value="P:retrograde vesicle-mediated transport, Golgi to endoplasmic reticulum"/>
    <property type="evidence" value="ECO:0007669"/>
    <property type="project" value="TreeGrafter"/>
</dbReference>
<keyword evidence="11 20" id="KW-1278">Translocase</keyword>
<dbReference type="NCBIfam" id="TIGR01494">
    <property type="entry name" value="ATPase_P-type"/>
    <property type="match status" value="2"/>
</dbReference>
<evidence type="ECO:0000256" key="11">
    <source>
        <dbReference type="ARBA" id="ARBA00022967"/>
    </source>
</evidence>
<feature type="binding site" evidence="19">
    <location>
        <position position="868"/>
    </location>
    <ligand>
        <name>Mg(2+)</name>
        <dbReference type="ChEBI" id="CHEBI:18420"/>
    </ligand>
</feature>
<comment type="caution">
    <text evidence="24">The sequence shown here is derived from an EMBL/GenBank/DDBJ whole genome shotgun (WGS) entry which is preliminary data.</text>
</comment>
<protein>
    <recommendedName>
        <fullName evidence="20">Phospholipid-transporting ATPase</fullName>
        <ecNumber evidence="20">7.6.2.1</ecNumber>
    </recommendedName>
</protein>
<dbReference type="InterPro" id="IPR036412">
    <property type="entry name" value="HAD-like_sf"/>
</dbReference>
<feature type="binding site" evidence="18">
    <location>
        <position position="838"/>
    </location>
    <ligand>
        <name>ATP</name>
        <dbReference type="ChEBI" id="CHEBI:30616"/>
    </ligand>
</feature>
<dbReference type="FunFam" id="3.40.1110.10:FF:000008">
    <property type="entry name" value="Phospholipid-transporting ATPase"/>
    <property type="match status" value="1"/>
</dbReference>
<reference evidence="24" key="1">
    <citation type="journal article" date="2023" name="Mol. Biol. Evol.">
        <title>Third-Generation Sequencing Reveals the Adaptive Role of the Epigenome in Three Deep-Sea Polychaetes.</title>
        <authorList>
            <person name="Perez M."/>
            <person name="Aroh O."/>
            <person name="Sun Y."/>
            <person name="Lan Y."/>
            <person name="Juniper S.K."/>
            <person name="Young C.R."/>
            <person name="Angers B."/>
            <person name="Qian P.Y."/>
        </authorList>
    </citation>
    <scope>NUCLEOTIDE SEQUENCE</scope>
    <source>
        <strain evidence="24">P08H-3</strain>
    </source>
</reference>
<feature type="binding site" evidence="19">
    <location>
        <position position="864"/>
    </location>
    <ligand>
        <name>Mg(2+)</name>
        <dbReference type="ChEBI" id="CHEBI:18420"/>
    </ligand>
</feature>
<evidence type="ECO:0000256" key="17">
    <source>
        <dbReference type="PIRSR" id="PIRSR606539-1"/>
    </source>
</evidence>
<dbReference type="SUPFAM" id="SSF56784">
    <property type="entry name" value="HAD-like"/>
    <property type="match status" value="1"/>
</dbReference>
<dbReference type="InterPro" id="IPR044492">
    <property type="entry name" value="P_typ_ATPase_HD_dom"/>
</dbReference>
<dbReference type="SUPFAM" id="SSF81653">
    <property type="entry name" value="Calcium ATPase, transduction domain A"/>
    <property type="match status" value="1"/>
</dbReference>
<evidence type="ECO:0000259" key="22">
    <source>
        <dbReference type="Pfam" id="PF16209"/>
    </source>
</evidence>
<evidence type="ECO:0000256" key="15">
    <source>
        <dbReference type="ARBA" id="ARBA00023136"/>
    </source>
</evidence>
<comment type="similarity">
    <text evidence="4 20">Belongs to the cation transport ATPase (P-type) (TC 3.A.3) family. Type IV subfamily.</text>
</comment>
<feature type="binding site" evidence="18">
    <location>
        <position position="868"/>
    </location>
    <ligand>
        <name>ATP</name>
        <dbReference type="ChEBI" id="CHEBI:30616"/>
    </ligand>
</feature>
<dbReference type="EMBL" id="JAODUP010000502">
    <property type="protein sequence ID" value="KAK2148328.1"/>
    <property type="molecule type" value="Genomic_DNA"/>
</dbReference>
<dbReference type="InterPro" id="IPR018303">
    <property type="entry name" value="ATPase_P-typ_P_site"/>
</dbReference>
<feature type="transmembrane region" description="Helical" evidence="20">
    <location>
        <begin position="384"/>
        <end position="403"/>
    </location>
</feature>
<dbReference type="FunFam" id="3.40.50.1000:FF:000009">
    <property type="entry name" value="Phospholipid-transporting ATPase"/>
    <property type="match status" value="1"/>
</dbReference>
<evidence type="ECO:0000256" key="7">
    <source>
        <dbReference type="ARBA" id="ARBA00022723"/>
    </source>
</evidence>
<evidence type="ECO:0000256" key="1">
    <source>
        <dbReference type="ARBA" id="ARBA00001946"/>
    </source>
</evidence>
<dbReference type="SFLD" id="SFLDS00003">
    <property type="entry name" value="Haloacid_Dehalogenase"/>
    <property type="match status" value="1"/>
</dbReference>
<keyword evidence="6 20" id="KW-0812">Transmembrane</keyword>
<dbReference type="GO" id="GO:0005768">
    <property type="term" value="C:endosome"/>
    <property type="evidence" value="ECO:0007669"/>
    <property type="project" value="TreeGrafter"/>
</dbReference>
<dbReference type="Pfam" id="PF16212">
    <property type="entry name" value="PhoLip_ATPase_C"/>
    <property type="match status" value="1"/>
</dbReference>
<evidence type="ECO:0000256" key="2">
    <source>
        <dbReference type="ARBA" id="ARBA00004198"/>
    </source>
</evidence>
<feature type="transmembrane region" description="Helical" evidence="20">
    <location>
        <begin position="148"/>
        <end position="174"/>
    </location>
</feature>
<evidence type="ECO:0000313" key="25">
    <source>
        <dbReference type="Proteomes" id="UP001208570"/>
    </source>
</evidence>
<organism evidence="24 25">
    <name type="scientific">Paralvinella palmiformis</name>
    <dbReference type="NCBI Taxonomy" id="53620"/>
    <lineage>
        <taxon>Eukaryota</taxon>
        <taxon>Metazoa</taxon>
        <taxon>Spiralia</taxon>
        <taxon>Lophotrochozoa</taxon>
        <taxon>Annelida</taxon>
        <taxon>Polychaeta</taxon>
        <taxon>Sedentaria</taxon>
        <taxon>Canalipalpata</taxon>
        <taxon>Terebellida</taxon>
        <taxon>Terebelliformia</taxon>
        <taxon>Alvinellidae</taxon>
        <taxon>Paralvinella</taxon>
    </lineage>
</organism>
<feature type="transmembrane region" description="Helical" evidence="20">
    <location>
        <begin position="1091"/>
        <end position="1109"/>
    </location>
</feature>
<evidence type="ECO:0000256" key="12">
    <source>
        <dbReference type="ARBA" id="ARBA00022989"/>
    </source>
</evidence>
<dbReference type="GO" id="GO:0140326">
    <property type="term" value="F:ATPase-coupled intramembrane lipid transporter activity"/>
    <property type="evidence" value="ECO:0007669"/>
    <property type="project" value="UniProtKB-EC"/>
</dbReference>
<dbReference type="PROSITE" id="PS00154">
    <property type="entry name" value="ATPASE_E1_E2"/>
    <property type="match status" value="1"/>
</dbReference>
<dbReference type="PRINTS" id="PR00121">
    <property type="entry name" value="NAKATPASE"/>
</dbReference>
<dbReference type="SFLD" id="SFLDG00002">
    <property type="entry name" value="C1.7:_P-type_atpase_like"/>
    <property type="match status" value="1"/>
</dbReference>
<keyword evidence="14" id="KW-0445">Lipid transport</keyword>
<feature type="binding site" evidence="18">
    <location>
        <position position="756"/>
    </location>
    <ligand>
        <name>ATP</name>
        <dbReference type="ChEBI" id="CHEBI:30616"/>
    </ligand>
</feature>
<dbReference type="InterPro" id="IPR006539">
    <property type="entry name" value="P-type_ATPase_IV"/>
</dbReference>
<feature type="domain" description="P-type ATPase C-terminal" evidence="23">
    <location>
        <begin position="891"/>
        <end position="1118"/>
    </location>
</feature>
<sequence length="1125" mass="128243">MMHDVRIRYYTGASRNDSPDGVGMDEMPLMIGNEGFETDENEYLMRPRGTHGSQKKGLCYYLCDGWKDACSRFFGIGRSVFREIHLEEKKQRNSAFGQRHRCCDSCGERCRRKKEYKPRTVYLGRQNATDQTFPPNVVRNQKYNVFTFIPLVLFEQFQFFLNFYFLCLACSQFIPEVRVAYLYTYWIPLAFVITVTMVRECVDDVRRFRRDREVNSQKYTKLTSSGPIQIPSSQIKVGDLILLEKNQRVPADLVLLRTTERNGSVFIRTDQLDGETDWKLRLAVTPTQRLDSNAELLEYKCQLYSEKPQRDIHSFIGTFTSSENSTEDSLSIENTVWASTVIASGSAVGVVIYTGCETRSTMNTSRPKTKVGLLDEEVNTLTKLLFVMVAILALIMMILKGFGGSWYQYMFRFIALFSAIIPISLRVNLDMGKVCYSWMVMQDKNIPDTVTRSTTIPEELGRISYLLSDKTGTLTQNDMVFKRLHLGTVSFTAETMDEVMQHLSAAYSTPKESSSVTSKAAPKVRRTVVTRVQQAIKAIALCHNVTPVYEDSDPDEIDLDQPEADQQIDRHVTYQASSPDEVALVTWTESVGLVLNRRDLNSMTLRTPSNQLIKYQILQIFPFTSETKRMGIIVKEEDTGEITFYMKGADVVMQSIVQYNDWLDEECGNMAREGLRTLVVAKKSLTEEQYQDFENRYHQAKMSIQERSAKVAAVIESLERDMELLCLTGVEDKLQEGVRPSLELLRNAGIKIWMLTGDKLETATCIAKSSRLVSRSQDIHVFKAISNRSEAHLELNAFRRKSDCALIIMGESLEICLQFYEHEFMELACQCPAVVVCRCSPTQKADIVKLLKTHTRKRTCSIGDGGNDVSMIQMADVGIGIVGKEGKQASLAADFSITQFSYLTRLLLVHGRNSYKRSASLSQFVIHRGLIITTMQAVFSAVFYFASVPLFPGFLTVGYSTVFTMFPVFSLVLDKDVSSDIAMTYPELYKDMTKGRSLNYKTFFMWVLISMFQGGVIMYGAFLLFEADFIHIVAITFTSLIITELLMVALTIRTWHYLMILAEFLSLGIYVASLAVFRAFFDTDFLETWDFVWKVLVITSVSCIPLYILKYLRRRFSPPSYSKLF</sequence>
<dbReference type="InterPro" id="IPR001757">
    <property type="entry name" value="P_typ_ATPase"/>
</dbReference>
<dbReference type="SUPFAM" id="SSF81660">
    <property type="entry name" value="Metal cation-transporting ATPase, ATP-binding domain N"/>
    <property type="match status" value="1"/>
</dbReference>
<evidence type="ECO:0000259" key="23">
    <source>
        <dbReference type="Pfam" id="PF16212"/>
    </source>
</evidence>
<dbReference type="GO" id="GO:0005886">
    <property type="term" value="C:plasma membrane"/>
    <property type="evidence" value="ECO:0007669"/>
    <property type="project" value="TreeGrafter"/>
</dbReference>
<evidence type="ECO:0000256" key="18">
    <source>
        <dbReference type="PIRSR" id="PIRSR606539-2"/>
    </source>
</evidence>
<keyword evidence="13" id="KW-0333">Golgi apparatus</keyword>
<dbReference type="SFLD" id="SFLDF00027">
    <property type="entry name" value="p-type_atpase"/>
    <property type="match status" value="1"/>
</dbReference>
<dbReference type="EC" id="7.6.2.1" evidence="20"/>
<feature type="transmembrane region" description="Helical" evidence="20">
    <location>
        <begin position="1029"/>
        <end position="1050"/>
    </location>
</feature>
<dbReference type="GO" id="GO:0045332">
    <property type="term" value="P:phospholipid translocation"/>
    <property type="evidence" value="ECO:0007669"/>
    <property type="project" value="TreeGrafter"/>
</dbReference>
<dbReference type="NCBIfam" id="TIGR01652">
    <property type="entry name" value="ATPase-Plipid"/>
    <property type="match status" value="1"/>
</dbReference>
<dbReference type="Gene3D" id="3.40.1110.10">
    <property type="entry name" value="Calcium-transporting ATPase, cytoplasmic domain N"/>
    <property type="match status" value="1"/>
</dbReference>
<keyword evidence="9 18" id="KW-0067">ATP-binding</keyword>
<evidence type="ECO:0000313" key="24">
    <source>
        <dbReference type="EMBL" id="KAK2148328.1"/>
    </source>
</evidence>
<keyword evidence="15 20" id="KW-0472">Membrane</keyword>
<evidence type="ECO:0000256" key="10">
    <source>
        <dbReference type="ARBA" id="ARBA00022842"/>
    </source>
</evidence>
<dbReference type="InterPro" id="IPR059000">
    <property type="entry name" value="ATPase_P-type_domA"/>
</dbReference>
<feature type="domain" description="P-type ATPase N-terminal" evidence="22">
    <location>
        <begin position="127"/>
        <end position="186"/>
    </location>
</feature>
<evidence type="ECO:0000256" key="3">
    <source>
        <dbReference type="ARBA" id="ARBA00004653"/>
    </source>
</evidence>
<evidence type="ECO:0000256" key="13">
    <source>
        <dbReference type="ARBA" id="ARBA00023034"/>
    </source>
</evidence>
<evidence type="ECO:0000256" key="14">
    <source>
        <dbReference type="ARBA" id="ARBA00023055"/>
    </source>
</evidence>
<feature type="binding site" evidence="18">
    <location>
        <position position="471"/>
    </location>
    <ligand>
        <name>ATP</name>
        <dbReference type="ChEBI" id="CHEBI:30616"/>
    </ligand>
</feature>
<feature type="binding site" evidence="19">
    <location>
        <position position="471"/>
    </location>
    <ligand>
        <name>Mg(2+)</name>
        <dbReference type="ChEBI" id="CHEBI:18420"/>
    </ligand>
</feature>
<accession>A0AAD9MXY9</accession>
<dbReference type="GO" id="GO:0005524">
    <property type="term" value="F:ATP binding"/>
    <property type="evidence" value="ECO:0007669"/>
    <property type="project" value="UniProtKB-UniRule"/>
</dbReference>
<dbReference type="InterPro" id="IPR023214">
    <property type="entry name" value="HAD_sf"/>
</dbReference>
<dbReference type="GO" id="GO:0000287">
    <property type="term" value="F:magnesium ion binding"/>
    <property type="evidence" value="ECO:0007669"/>
    <property type="project" value="UniProtKB-UniRule"/>
</dbReference>
<feature type="transmembrane region" description="Helical" evidence="20">
    <location>
        <begin position="1057"/>
        <end position="1079"/>
    </location>
</feature>
<dbReference type="GO" id="GO:0006897">
    <property type="term" value="P:endocytosis"/>
    <property type="evidence" value="ECO:0007669"/>
    <property type="project" value="TreeGrafter"/>
</dbReference>
<name>A0AAD9MXY9_9ANNE</name>
<keyword evidence="12 20" id="KW-1133">Transmembrane helix</keyword>
<feature type="binding site" evidence="18">
    <location>
        <position position="867"/>
    </location>
    <ligand>
        <name>ATP</name>
        <dbReference type="ChEBI" id="CHEBI:30616"/>
    </ligand>
</feature>
<comment type="cofactor">
    <cofactor evidence="1 19">
        <name>Mg(2+)</name>
        <dbReference type="ChEBI" id="CHEBI:18420"/>
    </cofactor>
</comment>
<gene>
    <name evidence="24" type="ORF">LSH36_502g02038</name>
</gene>
<evidence type="ECO:0000256" key="20">
    <source>
        <dbReference type="RuleBase" id="RU362033"/>
    </source>
</evidence>
<dbReference type="InterPro" id="IPR023299">
    <property type="entry name" value="ATPase_P-typ_cyto_dom_N"/>
</dbReference>
<feature type="binding site" evidence="18">
    <location>
        <position position="470"/>
    </location>
    <ligand>
        <name>ATP</name>
        <dbReference type="ChEBI" id="CHEBI:30616"/>
    </ligand>
</feature>
<proteinExistence type="inferred from homology"/>
<feature type="transmembrane region" description="Helical" evidence="20">
    <location>
        <begin position="951"/>
        <end position="973"/>
    </location>
</feature>
<evidence type="ECO:0000256" key="19">
    <source>
        <dbReference type="PIRSR" id="PIRSR606539-3"/>
    </source>
</evidence>
<keyword evidence="7 19" id="KW-0479">Metal-binding</keyword>
<feature type="transmembrane region" description="Helical" evidence="20">
    <location>
        <begin position="1003"/>
        <end position="1023"/>
    </location>
</feature>
<evidence type="ECO:0000256" key="4">
    <source>
        <dbReference type="ARBA" id="ARBA00008109"/>
    </source>
</evidence>
<evidence type="ECO:0000259" key="21">
    <source>
        <dbReference type="Pfam" id="PF00122"/>
    </source>
</evidence>
<evidence type="ECO:0000256" key="5">
    <source>
        <dbReference type="ARBA" id="ARBA00022448"/>
    </source>
</evidence>
<dbReference type="Proteomes" id="UP001208570">
    <property type="component" value="Unassembled WGS sequence"/>
</dbReference>
<dbReference type="CDD" id="cd07541">
    <property type="entry name" value="P-type_ATPase_APLT_Neo1-like"/>
    <property type="match status" value="1"/>
</dbReference>
<feature type="domain" description="P-type ATPase A" evidence="21">
    <location>
        <begin position="218"/>
        <end position="359"/>
    </location>
</feature>
<comment type="catalytic activity">
    <reaction evidence="16 20">
        <text>ATP + H2O + phospholipidSide 1 = ADP + phosphate + phospholipidSide 2.</text>
        <dbReference type="EC" id="7.6.2.1"/>
    </reaction>
</comment>
<evidence type="ECO:0000256" key="9">
    <source>
        <dbReference type="ARBA" id="ARBA00022840"/>
    </source>
</evidence>
<dbReference type="Pfam" id="PF13246">
    <property type="entry name" value="Cation_ATPase"/>
    <property type="match status" value="1"/>
</dbReference>
<evidence type="ECO:0000256" key="6">
    <source>
        <dbReference type="ARBA" id="ARBA00022692"/>
    </source>
</evidence>
<dbReference type="PANTHER" id="PTHR24092">
    <property type="entry name" value="PROBABLE PHOSPHOLIPID-TRANSPORTING ATPASE"/>
    <property type="match status" value="1"/>
</dbReference>
<feature type="binding site" evidence="18">
    <location>
        <position position="647"/>
    </location>
    <ligand>
        <name>ATP</name>
        <dbReference type="ChEBI" id="CHEBI:30616"/>
    </ligand>
</feature>